<dbReference type="GO" id="GO:0006508">
    <property type="term" value="P:proteolysis"/>
    <property type="evidence" value="ECO:0007669"/>
    <property type="project" value="UniProtKB-KW"/>
</dbReference>
<evidence type="ECO:0000256" key="1">
    <source>
        <dbReference type="ARBA" id="ARBA00011073"/>
    </source>
</evidence>
<dbReference type="EMBL" id="SJSA01000001">
    <property type="protein sequence ID" value="TGG40984.1"/>
    <property type="molecule type" value="Genomic_DNA"/>
</dbReference>
<feature type="domain" description="Peptidase S8/S53" evidence="6">
    <location>
        <begin position="43"/>
        <end position="469"/>
    </location>
</feature>
<comment type="caution">
    <text evidence="7">The sequence shown here is derived from an EMBL/GenBank/DDBJ whole genome shotgun (WGS) entry which is preliminary data.</text>
</comment>
<dbReference type="PRINTS" id="PR00723">
    <property type="entry name" value="SUBTILISIN"/>
</dbReference>
<accession>A0A4Z0V953</accession>
<organism evidence="7 8">
    <name type="scientific">Duncaniella freteri</name>
    <dbReference type="NCBI Taxonomy" id="2530391"/>
    <lineage>
        <taxon>Bacteria</taxon>
        <taxon>Pseudomonadati</taxon>
        <taxon>Bacteroidota</taxon>
        <taxon>Bacteroidia</taxon>
        <taxon>Bacteroidales</taxon>
        <taxon>Muribaculaceae</taxon>
        <taxon>Duncaniella</taxon>
    </lineage>
</organism>
<keyword evidence="3 5" id="KW-0378">Hydrolase</keyword>
<dbReference type="AlphaFoldDB" id="A0A4Z0V953"/>
<dbReference type="InterPro" id="IPR036852">
    <property type="entry name" value="Peptidase_S8/S53_dom_sf"/>
</dbReference>
<dbReference type="InterPro" id="IPR022398">
    <property type="entry name" value="Peptidase_S8_His-AS"/>
</dbReference>
<dbReference type="InterPro" id="IPR015500">
    <property type="entry name" value="Peptidase_S8_subtilisin-rel"/>
</dbReference>
<dbReference type="Gene3D" id="3.40.50.200">
    <property type="entry name" value="Peptidase S8/S53 domain"/>
    <property type="match status" value="2"/>
</dbReference>
<feature type="active site" description="Charge relay system" evidence="5">
    <location>
        <position position="270"/>
    </location>
</feature>
<evidence type="ECO:0000256" key="4">
    <source>
        <dbReference type="ARBA" id="ARBA00022825"/>
    </source>
</evidence>
<reference evidence="7 8" key="1">
    <citation type="submission" date="2019-02" db="EMBL/GenBank/DDBJ databases">
        <title>Isolation and identification of novel species under the genus Muribaculum.</title>
        <authorList>
            <person name="Miyake S."/>
            <person name="Ding Y."/>
            <person name="Low A."/>
            <person name="Soh M."/>
            <person name="Seedorf H."/>
        </authorList>
    </citation>
    <scope>NUCLEOTIDE SEQUENCE [LARGE SCALE GENOMIC DNA]</scope>
    <source>
        <strain evidence="7 8">TLL-A3</strain>
    </source>
</reference>
<dbReference type="GO" id="GO:0004252">
    <property type="term" value="F:serine-type endopeptidase activity"/>
    <property type="evidence" value="ECO:0007669"/>
    <property type="project" value="UniProtKB-UniRule"/>
</dbReference>
<feature type="active site" description="Charge relay system" evidence="5">
    <location>
        <position position="436"/>
    </location>
</feature>
<evidence type="ECO:0000313" key="7">
    <source>
        <dbReference type="EMBL" id="TGG40984.1"/>
    </source>
</evidence>
<evidence type="ECO:0000313" key="8">
    <source>
        <dbReference type="Proteomes" id="UP000297635"/>
    </source>
</evidence>
<dbReference type="SUPFAM" id="SSF52743">
    <property type="entry name" value="Subtilisin-like"/>
    <property type="match status" value="1"/>
</dbReference>
<dbReference type="PANTHER" id="PTHR43399:SF4">
    <property type="entry name" value="CELL WALL-ASSOCIATED PROTEASE"/>
    <property type="match status" value="1"/>
</dbReference>
<dbReference type="PROSITE" id="PS51892">
    <property type="entry name" value="SUBTILASE"/>
    <property type="match status" value="1"/>
</dbReference>
<dbReference type="InterPro" id="IPR051048">
    <property type="entry name" value="Peptidase_S8/S53_subtilisin"/>
</dbReference>
<gene>
    <name evidence="7" type="ORF">EZ315_03035</name>
</gene>
<dbReference type="InterPro" id="IPR023828">
    <property type="entry name" value="Peptidase_S8_Ser-AS"/>
</dbReference>
<dbReference type="InterPro" id="IPR000209">
    <property type="entry name" value="Peptidase_S8/S53_dom"/>
</dbReference>
<evidence type="ECO:0000256" key="3">
    <source>
        <dbReference type="ARBA" id="ARBA00022801"/>
    </source>
</evidence>
<feature type="active site" description="Charge relay system" evidence="5">
    <location>
        <position position="50"/>
    </location>
</feature>
<protein>
    <submittedName>
        <fullName evidence="7">Serine protease</fullName>
    </submittedName>
</protein>
<keyword evidence="4 5" id="KW-0720">Serine protease</keyword>
<keyword evidence="2 5" id="KW-0645">Protease</keyword>
<proteinExistence type="inferred from homology"/>
<dbReference type="Pfam" id="PF00082">
    <property type="entry name" value="Peptidase_S8"/>
    <property type="match status" value="1"/>
</dbReference>
<evidence type="ECO:0000259" key="6">
    <source>
        <dbReference type="Pfam" id="PF00082"/>
    </source>
</evidence>
<keyword evidence="8" id="KW-1185">Reference proteome</keyword>
<dbReference type="PANTHER" id="PTHR43399">
    <property type="entry name" value="SUBTILISIN-RELATED"/>
    <property type="match status" value="1"/>
</dbReference>
<sequence length="499" mass="54868">MYSEVPAIDKAGWHKEYNDTLHGINLFKAIRFLESRNIEPSATVVVGIIDSGVDTTTIDLTPALWTNPGERIDGRDNDGNGYIDDLHGWNFLGTKDGSFNMTSAGTEEYREFKRLYPKYKNVERESAADKAEYDYYVRMRQKAGINGYMKMAAYTALKDECYALIDSVARVVFRETLDTITVSNLASGLPDDERLEAAFQPLLADMMRAKKGVTWNELYNTHKNGFALMKKRLHGIEHDVDKRLLMGDDLKNPDDVYYGNTCLQVEGCEHGTFVAGIIAGQGIKEPSCSGVYPAARLMILRAAPDGDEYDKDVATAIRYAVDNGAKVINMSIGKMTSPDSAMVSDAVGYALQHDVLLLQAAGNNHMNIDSVPYFPTGKNPEGVFYDNYIRVGASDKDGNPASMSNFGVREVDVFAPGVAIRSNTVGNEYMEADGTSVATPVASAVAAMLRAYFPRLKASQVKDILVRSSRPEVPLNGKCRSGGIVDAYRAVKMIVDNNK</sequence>
<dbReference type="PROSITE" id="PS00137">
    <property type="entry name" value="SUBTILASE_HIS"/>
    <property type="match status" value="1"/>
</dbReference>
<evidence type="ECO:0000256" key="5">
    <source>
        <dbReference type="PROSITE-ProRule" id="PRU01240"/>
    </source>
</evidence>
<evidence type="ECO:0000256" key="2">
    <source>
        <dbReference type="ARBA" id="ARBA00022670"/>
    </source>
</evidence>
<comment type="similarity">
    <text evidence="1 5">Belongs to the peptidase S8 family.</text>
</comment>
<dbReference type="Proteomes" id="UP000297635">
    <property type="component" value="Unassembled WGS sequence"/>
</dbReference>
<name>A0A4Z0V953_9BACT</name>
<dbReference type="PROSITE" id="PS00138">
    <property type="entry name" value="SUBTILASE_SER"/>
    <property type="match status" value="1"/>
</dbReference>